<comment type="caution">
    <text evidence="2">The sequence shown here is derived from an EMBL/GenBank/DDBJ whole genome shotgun (WGS) entry which is preliminary data.</text>
</comment>
<sequence>MKKQIPLLTRAVRKERTLQQHHSPTEHHEETDPSPDPRCEEGKNTPAAPQFDQPSTPVQNKIDQQEKADGTLSKPTAPSAPK</sequence>
<evidence type="ECO:0000313" key="3">
    <source>
        <dbReference type="Proteomes" id="UP001219934"/>
    </source>
</evidence>
<feature type="region of interest" description="Disordered" evidence="1">
    <location>
        <begin position="1"/>
        <end position="82"/>
    </location>
</feature>
<name>A0AAD6FQ32_9TELE</name>
<protein>
    <submittedName>
        <fullName evidence="2">Uncharacterized protein</fullName>
    </submittedName>
</protein>
<dbReference type="AlphaFoldDB" id="A0AAD6FQ32"/>
<dbReference type="EMBL" id="JAPTMU010000006">
    <property type="protein sequence ID" value="KAJ4941811.1"/>
    <property type="molecule type" value="Genomic_DNA"/>
</dbReference>
<gene>
    <name evidence="2" type="ORF">JOQ06_011685</name>
</gene>
<evidence type="ECO:0000256" key="1">
    <source>
        <dbReference type="SAM" id="MobiDB-lite"/>
    </source>
</evidence>
<proteinExistence type="predicted"/>
<accession>A0AAD6FQ32</accession>
<feature type="non-terminal residue" evidence="2">
    <location>
        <position position="82"/>
    </location>
</feature>
<feature type="compositionally biased region" description="Basic and acidic residues" evidence="1">
    <location>
        <begin position="12"/>
        <end position="43"/>
    </location>
</feature>
<evidence type="ECO:0000313" key="2">
    <source>
        <dbReference type="EMBL" id="KAJ4941811.1"/>
    </source>
</evidence>
<reference evidence="2" key="1">
    <citation type="submission" date="2022-11" db="EMBL/GenBank/DDBJ databases">
        <title>Chromosome-level genome of Pogonophryne albipinna.</title>
        <authorList>
            <person name="Jo E."/>
        </authorList>
    </citation>
    <scope>NUCLEOTIDE SEQUENCE</scope>
    <source>
        <strain evidence="2">SGF0006</strain>
        <tissue evidence="2">Muscle</tissue>
    </source>
</reference>
<feature type="compositionally biased region" description="Polar residues" evidence="1">
    <location>
        <begin position="52"/>
        <end position="62"/>
    </location>
</feature>
<dbReference type="Proteomes" id="UP001219934">
    <property type="component" value="Unassembled WGS sequence"/>
</dbReference>
<keyword evidence="3" id="KW-1185">Reference proteome</keyword>
<organism evidence="2 3">
    <name type="scientific">Pogonophryne albipinna</name>
    <dbReference type="NCBI Taxonomy" id="1090488"/>
    <lineage>
        <taxon>Eukaryota</taxon>
        <taxon>Metazoa</taxon>
        <taxon>Chordata</taxon>
        <taxon>Craniata</taxon>
        <taxon>Vertebrata</taxon>
        <taxon>Euteleostomi</taxon>
        <taxon>Actinopterygii</taxon>
        <taxon>Neopterygii</taxon>
        <taxon>Teleostei</taxon>
        <taxon>Neoteleostei</taxon>
        <taxon>Acanthomorphata</taxon>
        <taxon>Eupercaria</taxon>
        <taxon>Perciformes</taxon>
        <taxon>Notothenioidei</taxon>
        <taxon>Pogonophryne</taxon>
    </lineage>
</organism>